<feature type="region of interest" description="Disordered" evidence="1">
    <location>
        <begin position="421"/>
        <end position="463"/>
    </location>
</feature>
<comment type="caution">
    <text evidence="3">The sequence shown here is derived from an EMBL/GenBank/DDBJ whole genome shotgun (WGS) entry which is preliminary data.</text>
</comment>
<dbReference type="GO" id="GO:0051787">
    <property type="term" value="F:misfolded protein binding"/>
    <property type="evidence" value="ECO:0007669"/>
    <property type="project" value="TreeGrafter"/>
</dbReference>
<dbReference type="InterPro" id="IPR000626">
    <property type="entry name" value="Ubiquitin-like_dom"/>
</dbReference>
<dbReference type="GO" id="GO:0031593">
    <property type="term" value="F:polyubiquitin modification-dependent protein binding"/>
    <property type="evidence" value="ECO:0007669"/>
    <property type="project" value="TreeGrafter"/>
</dbReference>
<dbReference type="AlphaFoldDB" id="A0AAD3SZI2"/>
<dbReference type="FunFam" id="3.10.20.90:FF:000154">
    <property type="entry name" value="Large proline-rich protein BAG6"/>
    <property type="match status" value="1"/>
</dbReference>
<dbReference type="InterPro" id="IPR029071">
    <property type="entry name" value="Ubiquitin-like_domsf"/>
</dbReference>
<feature type="region of interest" description="Disordered" evidence="1">
    <location>
        <begin position="668"/>
        <end position="719"/>
    </location>
</feature>
<dbReference type="Pfam" id="PF00240">
    <property type="entry name" value="ubiquitin"/>
    <property type="match status" value="1"/>
</dbReference>
<dbReference type="PANTHER" id="PTHR15204:SF0">
    <property type="entry name" value="LARGE PROLINE-RICH PROTEIN BAG6"/>
    <property type="match status" value="1"/>
</dbReference>
<feature type="domain" description="Ubiquitin-like" evidence="2">
    <location>
        <begin position="69"/>
        <end position="144"/>
    </location>
</feature>
<proteinExistence type="predicted"/>
<feature type="compositionally biased region" description="Polar residues" evidence="1">
    <location>
        <begin position="424"/>
        <end position="448"/>
    </location>
</feature>
<feature type="compositionally biased region" description="Polar residues" evidence="1">
    <location>
        <begin position="532"/>
        <end position="546"/>
    </location>
</feature>
<organism evidence="3 4">
    <name type="scientific">Nepenthes gracilis</name>
    <name type="common">Slender pitcher plant</name>
    <dbReference type="NCBI Taxonomy" id="150966"/>
    <lineage>
        <taxon>Eukaryota</taxon>
        <taxon>Viridiplantae</taxon>
        <taxon>Streptophyta</taxon>
        <taxon>Embryophyta</taxon>
        <taxon>Tracheophyta</taxon>
        <taxon>Spermatophyta</taxon>
        <taxon>Magnoliopsida</taxon>
        <taxon>eudicotyledons</taxon>
        <taxon>Gunneridae</taxon>
        <taxon>Pentapetalae</taxon>
        <taxon>Caryophyllales</taxon>
        <taxon>Nepenthaceae</taxon>
        <taxon>Nepenthes</taxon>
    </lineage>
</organism>
<dbReference type="GO" id="GO:0036503">
    <property type="term" value="P:ERAD pathway"/>
    <property type="evidence" value="ECO:0007669"/>
    <property type="project" value="TreeGrafter"/>
</dbReference>
<evidence type="ECO:0000313" key="3">
    <source>
        <dbReference type="EMBL" id="GMH20585.1"/>
    </source>
</evidence>
<dbReference type="Gene3D" id="3.10.20.90">
    <property type="entry name" value="Phosphatidylinositol 3-kinase Catalytic Subunit, Chain A, domain 1"/>
    <property type="match status" value="1"/>
</dbReference>
<evidence type="ECO:0000259" key="2">
    <source>
        <dbReference type="PROSITE" id="PS50053"/>
    </source>
</evidence>
<dbReference type="SMART" id="SM00213">
    <property type="entry name" value="UBQ"/>
    <property type="match status" value="1"/>
</dbReference>
<dbReference type="GO" id="GO:0071818">
    <property type="term" value="C:BAT3 complex"/>
    <property type="evidence" value="ECO:0007669"/>
    <property type="project" value="TreeGrafter"/>
</dbReference>
<feature type="region of interest" description="Disordered" evidence="1">
    <location>
        <begin position="507"/>
        <end position="569"/>
    </location>
</feature>
<feature type="compositionally biased region" description="Polar residues" evidence="1">
    <location>
        <begin position="510"/>
        <end position="521"/>
    </location>
</feature>
<dbReference type="PROSITE" id="PS50053">
    <property type="entry name" value="UBIQUITIN_2"/>
    <property type="match status" value="1"/>
</dbReference>
<dbReference type="InterPro" id="IPR019956">
    <property type="entry name" value="Ubiquitin_dom"/>
</dbReference>
<evidence type="ECO:0000256" key="1">
    <source>
        <dbReference type="SAM" id="MobiDB-lite"/>
    </source>
</evidence>
<gene>
    <name evidence="3" type="ORF">Nepgr_022426</name>
</gene>
<dbReference type="Proteomes" id="UP001279734">
    <property type="component" value="Unassembled WGS sequence"/>
</dbReference>
<reference evidence="3" key="1">
    <citation type="submission" date="2023-05" db="EMBL/GenBank/DDBJ databases">
        <title>Nepenthes gracilis genome sequencing.</title>
        <authorList>
            <person name="Fukushima K."/>
        </authorList>
    </citation>
    <scope>NUCLEOTIDE SEQUENCE</scope>
    <source>
        <strain evidence="3">SING2019-196</strain>
    </source>
</reference>
<dbReference type="CDD" id="cd17039">
    <property type="entry name" value="Ubl_ubiquitin_like"/>
    <property type="match status" value="1"/>
</dbReference>
<accession>A0AAD3SZI2</accession>
<keyword evidence="4" id="KW-1185">Reference proteome</keyword>
<dbReference type="SUPFAM" id="SSF54236">
    <property type="entry name" value="Ubiquitin-like"/>
    <property type="match status" value="1"/>
</dbReference>
<dbReference type="EMBL" id="BSYO01000022">
    <property type="protein sequence ID" value="GMH20585.1"/>
    <property type="molecule type" value="Genomic_DNA"/>
</dbReference>
<name>A0AAD3SZI2_NEPGR</name>
<feature type="compositionally biased region" description="Polar residues" evidence="1">
    <location>
        <begin position="680"/>
        <end position="692"/>
    </location>
</feature>
<sequence>MIGIIVRPVRLPGPIIITNYRYTHSARGTEYFPRVIRFGVDQVIAWLVEMESSVCDITHDDTQNSGTTVEIKIKTMDSQTYTMRVDKQMSVPDLKEQIASMTGIVTEHQRLLCCGKVLKDDQLLSAYHVEDGHTIHLVVREPASSSAENLHNDPAIGSNTSQGQYYQVAPGIVVETFNMAGQGDRVLPDIGRIVSAVLGSIGVANPGTGGDGTNFRAIPDALETMTEYLSHMRLEYISNGRVSENNPEAAAMRRVEEREFNSASHSASSQEGLPTPASLAQLLLSTRQMLNQQTAECLLQLATQLENQASVVDPAARLSTQSGAWRTGVLLHNLGAYLLELGRTTMTLRLGRSPSQAVVNAGPAVFISSSRPNPIMVQPLPFQPGATFGAPLSGSLQTGSGSVNGLSSGFLPRRIDIQIRRGPSVNQPGSDGSQQPVAHSNSSTNGSGDSLVIQPTAATSDGLTSGTAVRVLPVRTMVAAIPDLNRSPPDSTGNSFGPYYPVLGRYQDGSPGNLSSITGSQVLGEHHPNGFQAEQQPTPESAAQRQNIEDSARNGQLPPPTSGQGDRLPTRSIDINILSAGGFHNGQNVEGQIPSGVLQFLSGLFPSGEIHVENVTSQEMAGELSAEHQRTSSAAILEEEPGATEEGLFLSRLLHEIMPFISPLPGAEPSAISPGEANASECTDGSASSAQAANWEGGALRRESDVQPEHPNPKRQKME</sequence>
<dbReference type="PANTHER" id="PTHR15204">
    <property type="entry name" value="LARGE PROLINE-RICH PROTEIN BAG6"/>
    <property type="match status" value="1"/>
</dbReference>
<dbReference type="PRINTS" id="PR00348">
    <property type="entry name" value="UBIQUITIN"/>
</dbReference>
<protein>
    <recommendedName>
        <fullName evidence="2">Ubiquitin-like domain-containing protein</fullName>
    </recommendedName>
</protein>
<evidence type="ECO:0000313" key="4">
    <source>
        <dbReference type="Proteomes" id="UP001279734"/>
    </source>
</evidence>
<feature type="compositionally biased region" description="Basic and acidic residues" evidence="1">
    <location>
        <begin position="699"/>
        <end position="719"/>
    </location>
</feature>